<reference evidence="1" key="1">
    <citation type="submission" date="2019-03" db="EMBL/GenBank/DDBJ databases">
        <title>Long read genome sequence of the mycoparasitic Pythium oligandrum ATCC 38472 isolated from sugarbeet rhizosphere.</title>
        <authorList>
            <person name="Gaulin E."/>
        </authorList>
    </citation>
    <scope>NUCLEOTIDE SEQUENCE</scope>
    <source>
        <strain evidence="1">ATCC 38472_TT</strain>
    </source>
</reference>
<dbReference type="PANTHER" id="PTHR34958:SF1">
    <property type="entry name" value="ARMADILLO-LIKE HELICAL DOMAIN-CONTAINING PROTEIN"/>
    <property type="match status" value="1"/>
</dbReference>
<proteinExistence type="predicted"/>
<name>A0A8K1CGH2_PYTOL</name>
<evidence type="ECO:0000313" key="1">
    <source>
        <dbReference type="EMBL" id="TMW62381.1"/>
    </source>
</evidence>
<sequence>MRVNGSTTASDGLTALWRRASGLSSGDTKLTDPFGPGERVLTRTVATLTTPLAVAREVQETEEILHHWSHPNNTSTEHILTHPLELAAGLADAEELLKDLRDAFELEWRDERRTTSERLYVQSLMHVLVTALARWALAKGQKLEDHPLDRSKISSLGELRVWLLELVVRQYVGSRVLAFTVLVVLDTVVSTLLLQSGVRGNARIIKLLQQELFSLFLDMLTKAIMTSTAMSGANTHDENDELGWIRTAVTCLVLFTRQGGCQQERLQGLDPHLLVFLIRHSSGLIDDHEMNEALLPIAISAMYLQHGQNGRGHLRKPTGFAPPTDMSSCHPHALSSTDLERFGGHEFFLFHFYTTPSDSLRRMLLVVFYDVTMEQLRKHNGLGTTDSWASFDTILQLFQRCNFVDRFVSAPQVFIGSSGIKFAKKLHAAVENELLEKHVQVFFQLLRTTLQLEEYFGRSAALSSAISVLATNQQQHVAAALIQRVKSLLASLRDEERFKGERWLAELMAYGIEIAPTTTNTDLLNNDTDLLEPSYILAGGEPDLSPPYENSEIRQAARTLYWELLRATSSASRLTAVRTLRLFTHRMRSGLRDGGRIVREIDRSLRILVAQNEDDIGVVTTVMYMIVDLCSTVVPYLDARKLQYDQAATGQSERPGLASAESLPSRILSGDVAVDRTLLTSIPLEFLLHAAALLDSALNPAHACRGGCCGIITSALGDLLATTTLLITYSAEDPQWCNRIGGIVSLTPYLDSCDSRVAVLMAKFLRGKLKQLNGADRYGDILREFHAIAVEEDDETLLANDFAHVRALLHRLHRP</sequence>
<gene>
    <name evidence="1" type="ORF">Poli38472_009874</name>
</gene>
<dbReference type="Proteomes" id="UP000794436">
    <property type="component" value="Unassembled WGS sequence"/>
</dbReference>
<organism evidence="1 2">
    <name type="scientific">Pythium oligandrum</name>
    <name type="common">Mycoparasitic fungus</name>
    <dbReference type="NCBI Taxonomy" id="41045"/>
    <lineage>
        <taxon>Eukaryota</taxon>
        <taxon>Sar</taxon>
        <taxon>Stramenopiles</taxon>
        <taxon>Oomycota</taxon>
        <taxon>Peronosporomycetes</taxon>
        <taxon>Pythiales</taxon>
        <taxon>Pythiaceae</taxon>
        <taxon>Pythium</taxon>
    </lineage>
</organism>
<dbReference type="OrthoDB" id="67041at2759"/>
<comment type="caution">
    <text evidence="1">The sequence shown here is derived from an EMBL/GenBank/DDBJ whole genome shotgun (WGS) entry which is preliminary data.</text>
</comment>
<dbReference type="EMBL" id="SPLM01000074">
    <property type="protein sequence ID" value="TMW62381.1"/>
    <property type="molecule type" value="Genomic_DNA"/>
</dbReference>
<keyword evidence="2" id="KW-1185">Reference proteome</keyword>
<dbReference type="AlphaFoldDB" id="A0A8K1CGH2"/>
<dbReference type="PANTHER" id="PTHR34958">
    <property type="entry name" value="CONDITIONAL LOSS-OF-GROWTH 1"/>
    <property type="match status" value="1"/>
</dbReference>
<protein>
    <submittedName>
        <fullName evidence="1">Uncharacterized protein</fullName>
    </submittedName>
</protein>
<accession>A0A8K1CGH2</accession>
<evidence type="ECO:0000313" key="2">
    <source>
        <dbReference type="Proteomes" id="UP000794436"/>
    </source>
</evidence>